<dbReference type="EMBL" id="JABAGD010000001">
    <property type="protein sequence ID" value="NMF03264.1"/>
    <property type="molecule type" value="Genomic_DNA"/>
</dbReference>
<sequence length="519" mass="59873">MDIIKIIDNYKNLSGYKIAQIYKDKMISYSELISKSDALACYLIEKFGRDKTPIVIYGHKEFEMIISFLACMKSGHPYIPVDDSQPYERVKSIVQNSKTKLIINNSKLSCSFDEVIEIKKEELNKIIHNYEGIIPDESHHLKDNDTIYIIYTSGSTGIPKGVEISLSSLKYFLKWCIKLYNKYLSEDKIFLNQISYSFDVSVMNIFSALILGKTLFTVDNEMLSNYRKLFHYFKESNLSTWISTPSTIEIFLNDENFNEKLFPKLELVILAGEPLTKQCVANIYNRFPNVKVINGYGPTEATILSTYIEITKEMLNKEESLPIGHPLEDSKILIKDDKGDILEEGRKGEICIQGKNVGKGYYLNETATKEVFVDEYIDSEKSRSYKTGDIGFIKNGIIYYCGRKDFQIKLNGNRIELEDIESNLKKITLIKNAVVVLHKVKNENQYLCAFVMLEDINRINDKKVILEIKKELKEYVPNYMIPKKIVLKESFPININGKIDRKLLLQELENKCEDVKCGK</sequence>
<dbReference type="FunFam" id="3.30.300.30:FF:000012">
    <property type="entry name" value="D-alanine--D-alanyl carrier protein ligase"/>
    <property type="match status" value="1"/>
</dbReference>
<dbReference type="PANTHER" id="PTHR45398:SF1">
    <property type="entry name" value="ENZYME, PUTATIVE (JCVI)-RELATED"/>
    <property type="match status" value="1"/>
</dbReference>
<keyword evidence="4" id="KW-0067">ATP-binding</keyword>
<dbReference type="InterPro" id="IPR025110">
    <property type="entry name" value="AMP-bd_C"/>
</dbReference>
<dbReference type="NCBIfam" id="NF003417">
    <property type="entry name" value="PRK04813.1"/>
    <property type="match status" value="1"/>
</dbReference>
<dbReference type="NCBIfam" id="TIGR01733">
    <property type="entry name" value="AA-adenyl-dom"/>
    <property type="match status" value="1"/>
</dbReference>
<proteinExistence type="inferred from homology"/>
<dbReference type="Gene3D" id="3.30.300.30">
    <property type="match status" value="1"/>
</dbReference>
<dbReference type="Gene3D" id="3.40.50.12780">
    <property type="entry name" value="N-terminal domain of ligase-like"/>
    <property type="match status" value="1"/>
</dbReference>
<evidence type="ECO:0000256" key="4">
    <source>
        <dbReference type="ARBA" id="ARBA00022840"/>
    </source>
</evidence>
<evidence type="ECO:0000256" key="1">
    <source>
        <dbReference type="ARBA" id="ARBA00022490"/>
    </source>
</evidence>
<name>A0A7X9SJV1_CLOBE</name>
<dbReference type="InterPro" id="IPR045851">
    <property type="entry name" value="AMP-bd_C_sf"/>
</dbReference>
<dbReference type="Pfam" id="PF00501">
    <property type="entry name" value="AMP-binding"/>
    <property type="match status" value="1"/>
</dbReference>
<dbReference type="GO" id="GO:0016874">
    <property type="term" value="F:ligase activity"/>
    <property type="evidence" value="ECO:0007669"/>
    <property type="project" value="UniProtKB-KW"/>
</dbReference>
<keyword evidence="2 9" id="KW-0436">Ligase</keyword>
<dbReference type="InterPro" id="IPR000873">
    <property type="entry name" value="AMP-dep_synth/lig_dom"/>
</dbReference>
<dbReference type="InterPro" id="IPR020845">
    <property type="entry name" value="AMP-binding_CS"/>
</dbReference>
<evidence type="ECO:0000259" key="8">
    <source>
        <dbReference type="Pfam" id="PF13193"/>
    </source>
</evidence>
<dbReference type="InterPro" id="IPR042099">
    <property type="entry name" value="ANL_N_sf"/>
</dbReference>
<evidence type="ECO:0000256" key="3">
    <source>
        <dbReference type="ARBA" id="ARBA00022741"/>
    </source>
</evidence>
<protein>
    <submittedName>
        <fullName evidence="9">D-alanine--poly(Phosphoribitol) ligase subunit DltA</fullName>
        <ecNumber evidence="9">6.1.1.13</ecNumber>
    </submittedName>
</protein>
<reference evidence="9 10" key="1">
    <citation type="submission" date="2020-04" db="EMBL/GenBank/DDBJ databases">
        <authorList>
            <person name="Hitch T.C.A."/>
            <person name="Wylensek D."/>
            <person name="Clavel T."/>
        </authorList>
    </citation>
    <scope>NUCLEOTIDE SEQUENCE [LARGE SCALE GENOMIC DNA]</scope>
    <source>
        <strain evidence="9 10">WB01_NA02</strain>
    </source>
</reference>
<feature type="domain" description="AMP-binding enzyme C-terminal" evidence="8">
    <location>
        <begin position="420"/>
        <end position="498"/>
    </location>
</feature>
<comment type="caution">
    <text evidence="9">The sequence shown here is derived from an EMBL/GenBank/DDBJ whole genome shotgun (WGS) entry which is preliminary data.</text>
</comment>
<keyword evidence="3" id="KW-0547">Nucleotide-binding</keyword>
<dbReference type="EC" id="6.1.1.13" evidence="9"/>
<accession>A0A7X9SJV1</accession>
<evidence type="ECO:0000256" key="5">
    <source>
        <dbReference type="ARBA" id="ARBA00054605"/>
    </source>
</evidence>
<dbReference type="GO" id="GO:0005524">
    <property type="term" value="F:ATP binding"/>
    <property type="evidence" value="ECO:0007669"/>
    <property type="project" value="UniProtKB-KW"/>
</dbReference>
<dbReference type="Proteomes" id="UP000587880">
    <property type="component" value="Unassembled WGS sequence"/>
</dbReference>
<dbReference type="RefSeq" id="WP_168980775.1">
    <property type="nucleotide sequence ID" value="NZ_JABAGD010000001.1"/>
</dbReference>
<comment type="function">
    <text evidence="5">Catalyzes the first step in the D-alanylation of lipoteichoic acid (LTA), the activation of D-alanine and its transfer onto the D-alanyl carrier protein (Dcp) DltC. In an ATP-dependent two-step reaction, forms a high energy D-alanyl-AMP intermediate, followed by transfer of the D-alanyl residue as a thiol ester to the phosphopantheinyl prosthetic group of the Dcp. D-alanylation of LTA plays an important role in modulating the properties of the cell wall in Gram-positive bacteria, influencing the net charge of the cell wall.</text>
</comment>
<evidence type="ECO:0000256" key="2">
    <source>
        <dbReference type="ARBA" id="ARBA00022598"/>
    </source>
</evidence>
<dbReference type="SUPFAM" id="SSF56801">
    <property type="entry name" value="Acetyl-CoA synthetase-like"/>
    <property type="match status" value="1"/>
</dbReference>
<organism evidence="9 10">
    <name type="scientific">Clostridium beijerinckii</name>
    <name type="common">Clostridium MP</name>
    <dbReference type="NCBI Taxonomy" id="1520"/>
    <lineage>
        <taxon>Bacteria</taxon>
        <taxon>Bacillati</taxon>
        <taxon>Bacillota</taxon>
        <taxon>Clostridia</taxon>
        <taxon>Eubacteriales</taxon>
        <taxon>Clostridiaceae</taxon>
        <taxon>Clostridium</taxon>
    </lineage>
</organism>
<dbReference type="PROSITE" id="PS00455">
    <property type="entry name" value="AMP_BINDING"/>
    <property type="match status" value="1"/>
</dbReference>
<dbReference type="AlphaFoldDB" id="A0A7X9SJV1"/>
<comment type="similarity">
    <text evidence="6">Belongs to the ATP-dependent AMP-binding enzyme family. DltA subfamily.</text>
</comment>
<evidence type="ECO:0000313" key="9">
    <source>
        <dbReference type="EMBL" id="NMF03264.1"/>
    </source>
</evidence>
<evidence type="ECO:0000256" key="6">
    <source>
        <dbReference type="ARBA" id="ARBA00061336"/>
    </source>
</evidence>
<keyword evidence="1" id="KW-0963">Cytoplasm</keyword>
<evidence type="ECO:0000259" key="7">
    <source>
        <dbReference type="Pfam" id="PF00501"/>
    </source>
</evidence>
<evidence type="ECO:0000313" key="10">
    <source>
        <dbReference type="Proteomes" id="UP000587880"/>
    </source>
</evidence>
<feature type="domain" description="AMP-dependent synthetase/ligase" evidence="7">
    <location>
        <begin position="17"/>
        <end position="362"/>
    </location>
</feature>
<dbReference type="InterPro" id="IPR010071">
    <property type="entry name" value="AA_adenyl_dom"/>
</dbReference>
<gene>
    <name evidence="9" type="primary">dltA</name>
    <name evidence="9" type="ORF">HF849_00650</name>
</gene>
<dbReference type="PANTHER" id="PTHR45398">
    <property type="match status" value="1"/>
</dbReference>
<dbReference type="Pfam" id="PF13193">
    <property type="entry name" value="AMP-binding_C"/>
    <property type="match status" value="1"/>
</dbReference>